<evidence type="ECO:0000256" key="1">
    <source>
        <dbReference type="SAM" id="MobiDB-lite"/>
    </source>
</evidence>
<evidence type="ECO:0000313" key="3">
    <source>
        <dbReference type="EMBL" id="PZO53363.1"/>
    </source>
</evidence>
<feature type="region of interest" description="Disordered" evidence="1">
    <location>
        <begin position="49"/>
        <end position="71"/>
    </location>
</feature>
<organism evidence="3 4">
    <name type="scientific">Phormidesmis priestleyi</name>
    <dbReference type="NCBI Taxonomy" id="268141"/>
    <lineage>
        <taxon>Bacteria</taxon>
        <taxon>Bacillati</taxon>
        <taxon>Cyanobacteriota</taxon>
        <taxon>Cyanophyceae</taxon>
        <taxon>Leptolyngbyales</taxon>
        <taxon>Leptolyngbyaceae</taxon>
        <taxon>Phormidesmis</taxon>
    </lineage>
</organism>
<protein>
    <submittedName>
        <fullName evidence="3">Uncharacterized protein</fullName>
    </submittedName>
</protein>
<reference evidence="3 4" key="2">
    <citation type="submission" date="2018-06" db="EMBL/GenBank/DDBJ databases">
        <title>Metagenomic assembly of (sub)arctic Cyanobacteria and their associated microbiome from non-axenic cultures.</title>
        <authorList>
            <person name="Baurain D."/>
        </authorList>
    </citation>
    <scope>NUCLEOTIDE SEQUENCE [LARGE SCALE GENOMIC DNA]</scope>
    <source>
        <strain evidence="3">ULC027bin1</strain>
    </source>
</reference>
<proteinExistence type="predicted"/>
<dbReference type="AlphaFoldDB" id="A0A2W4X7X5"/>
<keyword evidence="2" id="KW-0812">Transmembrane</keyword>
<feature type="transmembrane region" description="Helical" evidence="2">
    <location>
        <begin position="20"/>
        <end position="42"/>
    </location>
</feature>
<comment type="caution">
    <text evidence="3">The sequence shown here is derived from an EMBL/GenBank/DDBJ whole genome shotgun (WGS) entry which is preliminary data.</text>
</comment>
<evidence type="ECO:0000313" key="4">
    <source>
        <dbReference type="Proteomes" id="UP000249794"/>
    </source>
</evidence>
<accession>A0A2W4X7X5</accession>
<reference evidence="4" key="1">
    <citation type="submission" date="2018-04" db="EMBL/GenBank/DDBJ databases">
        <authorList>
            <person name="Cornet L."/>
        </authorList>
    </citation>
    <scope>NUCLEOTIDE SEQUENCE [LARGE SCALE GENOMIC DNA]</scope>
</reference>
<name>A0A2W4X7X5_9CYAN</name>
<gene>
    <name evidence="3" type="ORF">DCF15_12765</name>
</gene>
<evidence type="ECO:0000256" key="2">
    <source>
        <dbReference type="SAM" id="Phobius"/>
    </source>
</evidence>
<feature type="compositionally biased region" description="Polar residues" evidence="1">
    <location>
        <begin position="49"/>
        <end position="58"/>
    </location>
</feature>
<keyword evidence="2" id="KW-1133">Transmembrane helix</keyword>
<dbReference type="Proteomes" id="UP000249794">
    <property type="component" value="Unassembled WGS sequence"/>
</dbReference>
<sequence length="71" mass="7727">MDKSILSLMIVGVALVMVHVPHFVLTLGIIGGLSVVAIKLIWMVMQEFSESTPQSQRRSPAAALVPQRQSL</sequence>
<dbReference type="EMBL" id="QBMP01000130">
    <property type="protein sequence ID" value="PZO53363.1"/>
    <property type="molecule type" value="Genomic_DNA"/>
</dbReference>
<keyword evidence="2" id="KW-0472">Membrane</keyword>